<proteinExistence type="predicted"/>
<evidence type="ECO:0000313" key="3">
    <source>
        <dbReference type="EMBL" id="GAA1880850.1"/>
    </source>
</evidence>
<organism evidence="3 4">
    <name type="scientific">Pseudonocardia ailaonensis</name>
    <dbReference type="NCBI Taxonomy" id="367279"/>
    <lineage>
        <taxon>Bacteria</taxon>
        <taxon>Bacillati</taxon>
        <taxon>Actinomycetota</taxon>
        <taxon>Actinomycetes</taxon>
        <taxon>Pseudonocardiales</taxon>
        <taxon>Pseudonocardiaceae</taxon>
        <taxon>Pseudonocardia</taxon>
    </lineage>
</organism>
<feature type="transmembrane region" description="Helical" evidence="1">
    <location>
        <begin position="163"/>
        <end position="187"/>
    </location>
</feature>
<keyword evidence="1" id="KW-0472">Membrane</keyword>
<accession>A0ABN2NR95</accession>
<feature type="transmembrane region" description="Helical" evidence="1">
    <location>
        <begin position="122"/>
        <end position="143"/>
    </location>
</feature>
<feature type="transmembrane region" description="Helical" evidence="1">
    <location>
        <begin position="34"/>
        <end position="55"/>
    </location>
</feature>
<feature type="domain" description="DUF1206" evidence="2">
    <location>
        <begin position="120"/>
        <end position="189"/>
    </location>
</feature>
<reference evidence="3 4" key="1">
    <citation type="journal article" date="2019" name="Int. J. Syst. Evol. Microbiol.">
        <title>The Global Catalogue of Microorganisms (GCM) 10K type strain sequencing project: providing services to taxonomists for standard genome sequencing and annotation.</title>
        <authorList>
            <consortium name="The Broad Institute Genomics Platform"/>
            <consortium name="The Broad Institute Genome Sequencing Center for Infectious Disease"/>
            <person name="Wu L."/>
            <person name="Ma J."/>
        </authorList>
    </citation>
    <scope>NUCLEOTIDE SEQUENCE [LARGE SCALE GENOMIC DNA]</scope>
    <source>
        <strain evidence="3 4">JCM 16009</strain>
    </source>
</reference>
<dbReference type="Proteomes" id="UP001500449">
    <property type="component" value="Unassembled WGS sequence"/>
</dbReference>
<name>A0ABN2NR95_9PSEU</name>
<sequence length="285" mass="29181">MIVWQRSGVLTPLRRLRRSVRAGRSDAPGPAIDVLGRVGLVSYGLVHLVVAWLAVQIAVGAPERPADAQGAVAEIAASGVGVVGLVVVAVGLVAFAVWQLTAAWLGFRWVSGGERRRKRVGAVAKAVAMLALAGVTATFLVSGRRSGDQGAREAVADVLVLPAGRLLVLLGGVVIGTVAVTMTYTGVRRTFMGDLDLRRVSVVVRRLIEAIGVLGHLARALALAMVGVLVVTAAVASDAGRAGGLDAALRALGETPLGPALLVVVAVGFGAFGLYCLADAALRRA</sequence>
<dbReference type="Pfam" id="PF06724">
    <property type="entry name" value="DUF1206"/>
    <property type="match status" value="3"/>
</dbReference>
<dbReference type="InterPro" id="IPR009597">
    <property type="entry name" value="DUF1206"/>
</dbReference>
<evidence type="ECO:0000313" key="4">
    <source>
        <dbReference type="Proteomes" id="UP001500449"/>
    </source>
</evidence>
<feature type="domain" description="DUF1206" evidence="2">
    <location>
        <begin position="214"/>
        <end position="282"/>
    </location>
</feature>
<keyword evidence="4" id="KW-1185">Reference proteome</keyword>
<feature type="transmembrane region" description="Helical" evidence="1">
    <location>
        <begin position="257"/>
        <end position="278"/>
    </location>
</feature>
<keyword evidence="1" id="KW-1133">Transmembrane helix</keyword>
<dbReference type="EMBL" id="BAAAQK010000033">
    <property type="protein sequence ID" value="GAA1880850.1"/>
    <property type="molecule type" value="Genomic_DNA"/>
</dbReference>
<evidence type="ECO:0000256" key="1">
    <source>
        <dbReference type="SAM" id="Phobius"/>
    </source>
</evidence>
<evidence type="ECO:0000259" key="2">
    <source>
        <dbReference type="Pfam" id="PF06724"/>
    </source>
</evidence>
<feature type="transmembrane region" description="Helical" evidence="1">
    <location>
        <begin position="75"/>
        <end position="101"/>
    </location>
</feature>
<protein>
    <submittedName>
        <fullName evidence="3">DUF1206 domain-containing protein</fullName>
    </submittedName>
</protein>
<feature type="transmembrane region" description="Helical" evidence="1">
    <location>
        <begin position="207"/>
        <end position="237"/>
    </location>
</feature>
<keyword evidence="1" id="KW-0812">Transmembrane</keyword>
<comment type="caution">
    <text evidence="3">The sequence shown here is derived from an EMBL/GenBank/DDBJ whole genome shotgun (WGS) entry which is preliminary data.</text>
</comment>
<gene>
    <name evidence="3" type="ORF">GCM10009836_72690</name>
</gene>
<feature type="domain" description="DUF1206" evidence="2">
    <location>
        <begin position="38"/>
        <end position="105"/>
    </location>
</feature>